<protein>
    <recommendedName>
        <fullName evidence="3">DUF674 domain-containing protein</fullName>
    </recommendedName>
</protein>
<keyword evidence="2" id="KW-1185">Reference proteome</keyword>
<dbReference type="EMBL" id="CACVBM020000555">
    <property type="protein sequence ID" value="CAA7020802.1"/>
    <property type="molecule type" value="Genomic_DNA"/>
</dbReference>
<dbReference type="OrthoDB" id="1110149at2759"/>
<evidence type="ECO:0008006" key="3">
    <source>
        <dbReference type="Google" id="ProtNLM"/>
    </source>
</evidence>
<proteinExistence type="predicted"/>
<gene>
    <name evidence="1" type="ORF">MERR_LOCUS8037</name>
</gene>
<reference evidence="1" key="1">
    <citation type="submission" date="2020-01" db="EMBL/GenBank/DDBJ databases">
        <authorList>
            <person name="Mishra B."/>
        </authorList>
    </citation>
    <scope>NUCLEOTIDE SEQUENCE [LARGE SCALE GENOMIC DNA]</scope>
</reference>
<organism evidence="1 2">
    <name type="scientific">Microthlaspi erraticum</name>
    <dbReference type="NCBI Taxonomy" id="1685480"/>
    <lineage>
        <taxon>Eukaryota</taxon>
        <taxon>Viridiplantae</taxon>
        <taxon>Streptophyta</taxon>
        <taxon>Embryophyta</taxon>
        <taxon>Tracheophyta</taxon>
        <taxon>Spermatophyta</taxon>
        <taxon>Magnoliopsida</taxon>
        <taxon>eudicotyledons</taxon>
        <taxon>Gunneridae</taxon>
        <taxon>Pentapetalae</taxon>
        <taxon>rosids</taxon>
        <taxon>malvids</taxon>
        <taxon>Brassicales</taxon>
        <taxon>Brassicaceae</taxon>
        <taxon>Coluteocarpeae</taxon>
        <taxon>Microthlaspi</taxon>
    </lineage>
</organism>
<evidence type="ECO:0000313" key="1">
    <source>
        <dbReference type="EMBL" id="CAA7020802.1"/>
    </source>
</evidence>
<accession>A0A6D2I6I9</accession>
<sequence>MAGAQSSAKPKPMFSLRLVVDKKKNKFVLAQAGRNFVDVLFSILTLPMGTIVRLLEKYQQNQKSKAATIGCFNNLYKSVHDLSTASFMKEVCKDMLLHPRSVMENQRRGLKLNVDDIEDLKYYMCTTKDFYATCRPAYSNFSSSRCYCGQLMAEQIEYQEGLGCKAFVSEKTLFTISDNMKVGFTTTGFTLKTLESLGYTDFNQLHEMLEVVDHGKIVESDAVHTLFRNTLDRCVLETELMCNDKDAKSSAKSSRTSSTWSGKDFVDLLFTFLVLPLNSAWKLSGSDVVLGCIGNLFESVKGLSSSNSSNTLTGKCVLPWYYSCQQTLLDVSYEDLPPVMNYNGGALKPMDPRVDKIAEGEVISGFVKGGMTFMISDDLIITPFSSTICSLKKWKLDLDDIEEHVIKISKTEAITLLRASLMTSTALTTAFGSLLPKKPKEEMI</sequence>
<evidence type="ECO:0000313" key="2">
    <source>
        <dbReference type="Proteomes" id="UP000467841"/>
    </source>
</evidence>
<dbReference type="PANTHER" id="PTHR33103:SF27">
    <property type="entry name" value="OS04G0594700 PROTEIN"/>
    <property type="match status" value="1"/>
</dbReference>
<dbReference type="InterPro" id="IPR007750">
    <property type="entry name" value="DUF674"/>
</dbReference>
<dbReference type="Proteomes" id="UP000467841">
    <property type="component" value="Unassembled WGS sequence"/>
</dbReference>
<dbReference type="AlphaFoldDB" id="A0A6D2I6I9"/>
<comment type="caution">
    <text evidence="1">The sequence shown here is derived from an EMBL/GenBank/DDBJ whole genome shotgun (WGS) entry which is preliminary data.</text>
</comment>
<dbReference type="Pfam" id="PF05056">
    <property type="entry name" value="DUF674"/>
    <property type="match status" value="2"/>
</dbReference>
<name>A0A6D2I6I9_9BRAS</name>
<dbReference type="PANTHER" id="PTHR33103">
    <property type="entry name" value="OS01G0153900 PROTEIN"/>
    <property type="match status" value="1"/>
</dbReference>